<protein>
    <recommendedName>
        <fullName evidence="3">Filamentous hemagglutinin</fullName>
    </recommendedName>
</protein>
<reference evidence="1 2" key="1">
    <citation type="submission" date="2023-07" db="EMBL/GenBank/DDBJ databases">
        <title>Sorghum-associated microbial communities from plants grown in Nebraska, USA.</title>
        <authorList>
            <person name="Schachtman D."/>
        </authorList>
    </citation>
    <scope>NUCLEOTIDE SEQUENCE [LARGE SCALE GENOMIC DNA]</scope>
    <source>
        <strain evidence="1 2">DS1781</strain>
    </source>
</reference>
<feature type="non-terminal residue" evidence="1">
    <location>
        <position position="69"/>
    </location>
</feature>
<dbReference type="Proteomes" id="UP001184230">
    <property type="component" value="Unassembled WGS sequence"/>
</dbReference>
<evidence type="ECO:0000313" key="2">
    <source>
        <dbReference type="Proteomes" id="UP001184230"/>
    </source>
</evidence>
<dbReference type="EMBL" id="JAVDRF010000016">
    <property type="protein sequence ID" value="MDR6539312.1"/>
    <property type="molecule type" value="Genomic_DNA"/>
</dbReference>
<gene>
    <name evidence="1" type="ORF">J2739_005108</name>
</gene>
<organism evidence="1 2">
    <name type="scientific">Variovorax soli</name>
    <dbReference type="NCBI Taxonomy" id="376815"/>
    <lineage>
        <taxon>Bacteria</taxon>
        <taxon>Pseudomonadati</taxon>
        <taxon>Pseudomonadota</taxon>
        <taxon>Betaproteobacteria</taxon>
        <taxon>Burkholderiales</taxon>
        <taxon>Comamonadaceae</taxon>
        <taxon>Variovorax</taxon>
    </lineage>
</organism>
<keyword evidence="2" id="KW-1185">Reference proteome</keyword>
<comment type="caution">
    <text evidence="1">The sequence shown here is derived from an EMBL/GenBank/DDBJ whole genome shotgun (WGS) entry which is preliminary data.</text>
</comment>
<evidence type="ECO:0008006" key="3">
    <source>
        <dbReference type="Google" id="ProtNLM"/>
    </source>
</evidence>
<accession>A0ABU1NLI3</accession>
<evidence type="ECO:0000313" key="1">
    <source>
        <dbReference type="EMBL" id="MDR6539312.1"/>
    </source>
</evidence>
<sequence>MRRALVAVHETARSAANATGATCIGSALASLLALPAASQIVGAPGVAPGLRPTVLVAPNGVPLVNIQTP</sequence>
<proteinExistence type="predicted"/>
<name>A0ABU1NLI3_9BURK</name>